<name>A0A3M2U5S9_PSEYM</name>
<evidence type="ECO:0000313" key="2">
    <source>
        <dbReference type="Proteomes" id="UP000282378"/>
    </source>
</evidence>
<dbReference type="Proteomes" id="UP000282378">
    <property type="component" value="Unassembled WGS sequence"/>
</dbReference>
<feature type="non-terminal residue" evidence="1">
    <location>
        <position position="1"/>
    </location>
</feature>
<protein>
    <submittedName>
        <fullName evidence="1">Rhs element Vgr protein</fullName>
    </submittedName>
</protein>
<organism evidence="1 2">
    <name type="scientific">Pseudomonas syringae pv. maculicola</name>
    <dbReference type="NCBI Taxonomy" id="59511"/>
    <lineage>
        <taxon>Bacteria</taxon>
        <taxon>Pseudomonadati</taxon>
        <taxon>Pseudomonadota</taxon>
        <taxon>Gammaproteobacteria</taxon>
        <taxon>Pseudomonadales</taxon>
        <taxon>Pseudomonadaceae</taxon>
        <taxon>Pseudomonas</taxon>
    </lineage>
</organism>
<gene>
    <name evidence="1" type="ORF">APX70_02458</name>
</gene>
<dbReference type="EMBL" id="RBNL01004845">
    <property type="protein sequence ID" value="RML22172.1"/>
    <property type="molecule type" value="Genomic_DNA"/>
</dbReference>
<accession>A0A3M2U5S9</accession>
<sequence length="84" mass="8344">TLQAGGNHIVISSGGIFSSVPIVQGGSPMAGVSPLQALQAPSTEVPAIIASPRSIVAAARQQAADFCPLCEACLNGQCKIGEIA</sequence>
<dbReference type="AlphaFoldDB" id="A0A3M2U5S9"/>
<evidence type="ECO:0000313" key="1">
    <source>
        <dbReference type="EMBL" id="RML22172.1"/>
    </source>
</evidence>
<reference evidence="1 2" key="1">
    <citation type="submission" date="2018-08" db="EMBL/GenBank/DDBJ databases">
        <title>Recombination of ecologically and evolutionarily significant loci maintains genetic cohesion in the Pseudomonas syringae species complex.</title>
        <authorList>
            <person name="Dillon M."/>
            <person name="Thakur S."/>
            <person name="Almeida R.N.D."/>
            <person name="Weir B.S."/>
            <person name="Guttman D.S."/>
        </authorList>
    </citation>
    <scope>NUCLEOTIDE SEQUENCE [LARGE SCALE GENOMIC DNA]</scope>
    <source>
        <strain evidence="1 2">88_10</strain>
    </source>
</reference>
<proteinExistence type="predicted"/>
<comment type="caution">
    <text evidence="1">The sequence shown here is derived from an EMBL/GenBank/DDBJ whole genome shotgun (WGS) entry which is preliminary data.</text>
</comment>